<feature type="domain" description="Laminin EGF-like" evidence="8">
    <location>
        <begin position="172"/>
        <end position="211"/>
    </location>
</feature>
<reference evidence="10" key="1">
    <citation type="submission" date="2021-03" db="EMBL/GenBank/DDBJ databases">
        <authorList>
            <person name="Tran Van P."/>
        </authorList>
    </citation>
    <scope>NUCLEOTIDE SEQUENCE</scope>
</reference>
<protein>
    <recommendedName>
        <fullName evidence="12">Basement membrane-specific heparan sulfate proteoglycan core protein</fullName>
    </recommendedName>
</protein>
<feature type="region of interest" description="Disordered" evidence="7">
    <location>
        <begin position="203"/>
        <end position="223"/>
    </location>
</feature>
<evidence type="ECO:0000256" key="7">
    <source>
        <dbReference type="SAM" id="MobiDB-lite"/>
    </source>
</evidence>
<dbReference type="PANTHER" id="PTHR10574:SF406">
    <property type="entry name" value="LAMININ SUBUNIT ALPHA 5"/>
    <property type="match status" value="1"/>
</dbReference>
<feature type="domain" description="Laminin IV type A" evidence="9">
    <location>
        <begin position="294"/>
        <end position="473"/>
    </location>
</feature>
<dbReference type="PROSITE" id="PS01248">
    <property type="entry name" value="EGF_LAM_1"/>
    <property type="match status" value="1"/>
</dbReference>
<evidence type="ECO:0000313" key="11">
    <source>
        <dbReference type="Proteomes" id="UP001153148"/>
    </source>
</evidence>
<dbReference type="PANTHER" id="PTHR10574">
    <property type="entry name" value="NETRIN/LAMININ-RELATED"/>
    <property type="match status" value="1"/>
</dbReference>
<evidence type="ECO:0000256" key="1">
    <source>
        <dbReference type="ARBA" id="ARBA00022729"/>
    </source>
</evidence>
<accession>A0ABN7NKI8</accession>
<dbReference type="Gene3D" id="2.170.300.10">
    <property type="entry name" value="Tie2 ligand-binding domain superfamily"/>
    <property type="match status" value="1"/>
</dbReference>
<sequence length="486" mass="53475">MESNDIRLLYFRREQIEPNRPQSISVPLLEQYWQRHDGQTANREHLLMALADLVPLLEQYWQRHDGQTANREHLLMALADLGSILIKATYTTNTREGCDWIAGEVETWVHISVKLLGVTLDVAEERNTGQERALAVEQCVCPRGYRGLSCEDCDVGYTRALEGIYLGLCEPCNCNGHSSECNPDTGICQCDTCEEGYEGDATRGSPTDCQPGGRPTPGCSCDPRGSARSDCPDGEQCVCKTNVEGRSCDRCRPGTFALSSDNTEGCLECLCSGVTDSCQSSNYYRTQIPMQIIDSRHGFTLTDSSRSDVVRDGFSLNVAQNEIGYTFPNSRNQRMFWSLPPAFTGNKVSSYGGNLTVTQHYTARAGAERLYDTDVVISGNGISLYWTYQGDVAPDTPLTFTVPLREASWRRLGQTGPRSASRADLLTVLSNVEAILVRASHSSQTLSTYLSDVSLDTAVPQYTGQAVAIDVEACRCPEGYRGSSCE</sequence>
<evidence type="ECO:0000259" key="8">
    <source>
        <dbReference type="PROSITE" id="PS50027"/>
    </source>
</evidence>
<dbReference type="SUPFAM" id="SSF57196">
    <property type="entry name" value="EGF/Laminin"/>
    <property type="match status" value="1"/>
</dbReference>
<dbReference type="PROSITE" id="PS50027">
    <property type="entry name" value="EGF_LAM_2"/>
    <property type="match status" value="2"/>
</dbReference>
<evidence type="ECO:0000256" key="3">
    <source>
        <dbReference type="ARBA" id="ARBA00023157"/>
    </source>
</evidence>
<name>A0ABN7NKI8_TIMPD</name>
<feature type="disulfide bond" evidence="6">
    <location>
        <begin position="239"/>
        <end position="248"/>
    </location>
</feature>
<dbReference type="Pfam" id="PF00052">
    <property type="entry name" value="Laminin_B"/>
    <property type="match status" value="2"/>
</dbReference>
<dbReference type="Pfam" id="PF00053">
    <property type="entry name" value="EGF_laminin"/>
    <property type="match status" value="2"/>
</dbReference>
<dbReference type="SMART" id="SM00180">
    <property type="entry name" value="EGF_Lam"/>
    <property type="match status" value="1"/>
</dbReference>
<dbReference type="EMBL" id="CAJPIN010003746">
    <property type="protein sequence ID" value="CAG2056368.1"/>
    <property type="molecule type" value="Genomic_DNA"/>
</dbReference>
<keyword evidence="3 6" id="KW-1015">Disulfide bond</keyword>
<evidence type="ECO:0008006" key="12">
    <source>
        <dbReference type="Google" id="ProtNLM"/>
    </source>
</evidence>
<evidence type="ECO:0000313" key="10">
    <source>
        <dbReference type="EMBL" id="CAG2056368.1"/>
    </source>
</evidence>
<evidence type="ECO:0000256" key="4">
    <source>
        <dbReference type="ARBA" id="ARBA00023180"/>
    </source>
</evidence>
<evidence type="ECO:0000256" key="6">
    <source>
        <dbReference type="PROSITE-ProRule" id="PRU00460"/>
    </source>
</evidence>
<dbReference type="Gene3D" id="2.10.25.10">
    <property type="entry name" value="Laminin"/>
    <property type="match status" value="1"/>
</dbReference>
<gene>
    <name evidence="10" type="ORF">TPAB3V08_LOCUS3360</name>
</gene>
<evidence type="ECO:0000256" key="2">
    <source>
        <dbReference type="ARBA" id="ARBA00022737"/>
    </source>
</evidence>
<organism evidence="10 11">
    <name type="scientific">Timema podura</name>
    <name type="common">Walking stick</name>
    <dbReference type="NCBI Taxonomy" id="61482"/>
    <lineage>
        <taxon>Eukaryota</taxon>
        <taxon>Metazoa</taxon>
        <taxon>Ecdysozoa</taxon>
        <taxon>Arthropoda</taxon>
        <taxon>Hexapoda</taxon>
        <taxon>Insecta</taxon>
        <taxon>Pterygota</taxon>
        <taxon>Neoptera</taxon>
        <taxon>Polyneoptera</taxon>
        <taxon>Phasmatodea</taxon>
        <taxon>Timematodea</taxon>
        <taxon>Timematoidea</taxon>
        <taxon>Timematidae</taxon>
        <taxon>Timema</taxon>
    </lineage>
</organism>
<keyword evidence="1" id="KW-0732">Signal</keyword>
<dbReference type="CDD" id="cd00055">
    <property type="entry name" value="EGF_Lam"/>
    <property type="match status" value="2"/>
</dbReference>
<proteinExistence type="predicted"/>
<keyword evidence="11" id="KW-1185">Reference proteome</keyword>
<dbReference type="Proteomes" id="UP001153148">
    <property type="component" value="Unassembled WGS sequence"/>
</dbReference>
<comment type="caution">
    <text evidence="10">The sequence shown here is derived from an EMBL/GenBank/DDBJ whole genome shotgun (WGS) entry which is preliminary data.</text>
</comment>
<comment type="caution">
    <text evidence="6">Lacks conserved residue(s) required for the propagation of feature annotation.</text>
</comment>
<dbReference type="SMART" id="SM00281">
    <property type="entry name" value="LamB"/>
    <property type="match status" value="1"/>
</dbReference>
<dbReference type="InterPro" id="IPR050440">
    <property type="entry name" value="Laminin/Netrin_ECM"/>
</dbReference>
<keyword evidence="4" id="KW-0325">Glycoprotein</keyword>
<dbReference type="InterPro" id="IPR002049">
    <property type="entry name" value="LE_dom"/>
</dbReference>
<dbReference type="PROSITE" id="PS51115">
    <property type="entry name" value="LAMININ_IVA"/>
    <property type="match status" value="2"/>
</dbReference>
<keyword evidence="5 6" id="KW-0424">Laminin EGF-like domain</keyword>
<feature type="non-terminal residue" evidence="10">
    <location>
        <position position="486"/>
    </location>
</feature>
<evidence type="ECO:0000259" key="9">
    <source>
        <dbReference type="PROSITE" id="PS51115"/>
    </source>
</evidence>
<keyword evidence="2" id="KW-0677">Repeat</keyword>
<evidence type="ECO:0000256" key="5">
    <source>
        <dbReference type="ARBA" id="ARBA00023292"/>
    </source>
</evidence>
<dbReference type="InterPro" id="IPR000034">
    <property type="entry name" value="Laminin_IV"/>
</dbReference>
<feature type="domain" description="Laminin EGF-like" evidence="8">
    <location>
        <begin position="219"/>
        <end position="268"/>
    </location>
</feature>
<feature type="domain" description="Laminin IV type A" evidence="9">
    <location>
        <begin position="1"/>
        <end position="138"/>
    </location>
</feature>
<feature type="disulfide bond" evidence="6">
    <location>
        <begin position="219"/>
        <end position="231"/>
    </location>
</feature>